<dbReference type="Proteomes" id="UP001596432">
    <property type="component" value="Unassembled WGS sequence"/>
</dbReference>
<keyword evidence="3" id="KW-1185">Reference proteome</keyword>
<sequence>MCHEYTSRVWDRDRDEAEADSEGDLPAFLNEDGSDDVEVLTDGGDE</sequence>
<dbReference type="RefSeq" id="WP_274324243.1">
    <property type="nucleotide sequence ID" value="NZ_CP118158.1"/>
</dbReference>
<feature type="compositionally biased region" description="Acidic residues" evidence="1">
    <location>
        <begin position="32"/>
        <end position="46"/>
    </location>
</feature>
<organism evidence="2 3">
    <name type="scientific">Halosimplex aquaticum</name>
    <dbReference type="NCBI Taxonomy" id="3026162"/>
    <lineage>
        <taxon>Archaea</taxon>
        <taxon>Methanobacteriati</taxon>
        <taxon>Methanobacteriota</taxon>
        <taxon>Stenosarchaea group</taxon>
        <taxon>Halobacteria</taxon>
        <taxon>Halobacteriales</taxon>
        <taxon>Haloarculaceae</taxon>
        <taxon>Halosimplex</taxon>
    </lineage>
</organism>
<feature type="compositionally biased region" description="Basic and acidic residues" evidence="1">
    <location>
        <begin position="1"/>
        <end position="15"/>
    </location>
</feature>
<dbReference type="AlphaFoldDB" id="A0ABD5XZ17"/>
<dbReference type="GeneID" id="78818867"/>
<name>A0ABD5XZ17_9EURY</name>
<accession>A0ABD5XZ17</accession>
<proteinExistence type="predicted"/>
<feature type="region of interest" description="Disordered" evidence="1">
    <location>
        <begin position="1"/>
        <end position="46"/>
    </location>
</feature>
<evidence type="ECO:0000313" key="2">
    <source>
        <dbReference type="EMBL" id="MFC7138626.1"/>
    </source>
</evidence>
<gene>
    <name evidence="2" type="ORF">ACFQMA_02100</name>
</gene>
<dbReference type="EMBL" id="JBHTAS010000001">
    <property type="protein sequence ID" value="MFC7138626.1"/>
    <property type="molecule type" value="Genomic_DNA"/>
</dbReference>
<comment type="caution">
    <text evidence="2">The sequence shown here is derived from an EMBL/GenBank/DDBJ whole genome shotgun (WGS) entry which is preliminary data.</text>
</comment>
<reference evidence="2 3" key="1">
    <citation type="journal article" date="2019" name="Int. J. Syst. Evol. Microbiol.">
        <title>The Global Catalogue of Microorganisms (GCM) 10K type strain sequencing project: providing services to taxonomists for standard genome sequencing and annotation.</title>
        <authorList>
            <consortium name="The Broad Institute Genomics Platform"/>
            <consortium name="The Broad Institute Genome Sequencing Center for Infectious Disease"/>
            <person name="Wu L."/>
            <person name="Ma J."/>
        </authorList>
    </citation>
    <scope>NUCLEOTIDE SEQUENCE [LARGE SCALE GENOMIC DNA]</scope>
    <source>
        <strain evidence="2 3">XZYJT29</strain>
    </source>
</reference>
<protein>
    <submittedName>
        <fullName evidence="2">Uncharacterized protein</fullName>
    </submittedName>
</protein>
<evidence type="ECO:0000256" key="1">
    <source>
        <dbReference type="SAM" id="MobiDB-lite"/>
    </source>
</evidence>
<evidence type="ECO:0000313" key="3">
    <source>
        <dbReference type="Proteomes" id="UP001596432"/>
    </source>
</evidence>